<evidence type="ECO:0000313" key="2">
    <source>
        <dbReference type="Proteomes" id="UP000315700"/>
    </source>
</evidence>
<name>A0A517SFA2_9PLAN</name>
<gene>
    <name evidence="1" type="ORF">Pan44_28140</name>
</gene>
<sequence>MTRTPVVIRTPPIPDRARTIIHLDRRMAEAVRQCRGVDWDWVFNEAVRQKLKMLEQKPAAK</sequence>
<dbReference type="KEGG" id="ccos:Pan44_28140"/>
<protein>
    <submittedName>
        <fullName evidence="1">Uncharacterized protein</fullName>
    </submittedName>
</protein>
<reference evidence="1 2" key="1">
    <citation type="submission" date="2019-02" db="EMBL/GenBank/DDBJ databases">
        <title>Deep-cultivation of Planctomycetes and their phenomic and genomic characterization uncovers novel biology.</title>
        <authorList>
            <person name="Wiegand S."/>
            <person name="Jogler M."/>
            <person name="Boedeker C."/>
            <person name="Pinto D."/>
            <person name="Vollmers J."/>
            <person name="Rivas-Marin E."/>
            <person name="Kohn T."/>
            <person name="Peeters S.H."/>
            <person name="Heuer A."/>
            <person name="Rast P."/>
            <person name="Oberbeckmann S."/>
            <person name="Bunk B."/>
            <person name="Jeske O."/>
            <person name="Meyerdierks A."/>
            <person name="Storesund J.E."/>
            <person name="Kallscheuer N."/>
            <person name="Luecker S."/>
            <person name="Lage O.M."/>
            <person name="Pohl T."/>
            <person name="Merkel B.J."/>
            <person name="Hornburger P."/>
            <person name="Mueller R.-W."/>
            <person name="Bruemmer F."/>
            <person name="Labrenz M."/>
            <person name="Spormann A.M."/>
            <person name="Op den Camp H."/>
            <person name="Overmann J."/>
            <person name="Amann R."/>
            <person name="Jetten M.S.M."/>
            <person name="Mascher T."/>
            <person name="Medema M.H."/>
            <person name="Devos D.P."/>
            <person name="Kaster A.-K."/>
            <person name="Ovreas L."/>
            <person name="Rohde M."/>
            <person name="Galperin M.Y."/>
            <person name="Jogler C."/>
        </authorList>
    </citation>
    <scope>NUCLEOTIDE SEQUENCE [LARGE SCALE GENOMIC DNA]</scope>
    <source>
        <strain evidence="1 2">Pan44</strain>
    </source>
</reference>
<accession>A0A517SFA2</accession>
<dbReference type="Proteomes" id="UP000315700">
    <property type="component" value="Chromosome"/>
</dbReference>
<dbReference type="RefSeq" id="WP_145030608.1">
    <property type="nucleotide sequence ID" value="NZ_CP036271.1"/>
</dbReference>
<proteinExistence type="predicted"/>
<dbReference type="EMBL" id="CP036271">
    <property type="protein sequence ID" value="QDT54777.1"/>
    <property type="molecule type" value="Genomic_DNA"/>
</dbReference>
<organism evidence="1 2">
    <name type="scientific">Caulifigura coniformis</name>
    <dbReference type="NCBI Taxonomy" id="2527983"/>
    <lineage>
        <taxon>Bacteria</taxon>
        <taxon>Pseudomonadati</taxon>
        <taxon>Planctomycetota</taxon>
        <taxon>Planctomycetia</taxon>
        <taxon>Planctomycetales</taxon>
        <taxon>Planctomycetaceae</taxon>
        <taxon>Caulifigura</taxon>
    </lineage>
</organism>
<dbReference type="AlphaFoldDB" id="A0A517SFA2"/>
<dbReference type="InParanoid" id="A0A517SFA2"/>
<keyword evidence="2" id="KW-1185">Reference proteome</keyword>
<evidence type="ECO:0000313" key="1">
    <source>
        <dbReference type="EMBL" id="QDT54777.1"/>
    </source>
</evidence>